<feature type="domain" description="Carboxyltransferase" evidence="4">
    <location>
        <begin position="4"/>
        <end position="205"/>
    </location>
</feature>
<evidence type="ECO:0000313" key="5">
    <source>
        <dbReference type="EMBL" id="MBM6616815.1"/>
    </source>
</evidence>
<dbReference type="SUPFAM" id="SSF160467">
    <property type="entry name" value="PH0987 N-terminal domain-like"/>
    <property type="match status" value="1"/>
</dbReference>
<dbReference type="NCBIfam" id="TIGR00370">
    <property type="entry name" value="5-oxoprolinase subunit PxpB"/>
    <property type="match status" value="1"/>
</dbReference>
<keyword evidence="6" id="KW-1185">Reference proteome</keyword>
<dbReference type="InterPro" id="IPR003833">
    <property type="entry name" value="CT_C_D"/>
</dbReference>
<keyword evidence="3" id="KW-0067">ATP-binding</keyword>
<dbReference type="GO" id="GO:0017168">
    <property type="term" value="F:5-oxoprolinase (ATP-hydrolyzing) activity"/>
    <property type="evidence" value="ECO:0007669"/>
    <property type="project" value="UniProtKB-EC"/>
</dbReference>
<dbReference type="InterPro" id="IPR029000">
    <property type="entry name" value="Cyclophilin-like_dom_sf"/>
</dbReference>
<sequence length="225" mass="25342">MFPYNIQPLGDTSLLITYSHNQPDKLLNHIHDTARILYEIKHPAMIDVIPAFETIAIEYDVSLCTFKHMKKVVIPYLEEKRNSISIAPAHHRIPICYDEKVALDLIEMSHTHNLTPEEVIAIHQETTYKVALMGFLPGFPYLTGLDKRLQTPRKSTPRTYVSKGAVGIGGNYTGIYSLASPGGWNIIGQTPIQLFNLSNTKPFLFQPGDTLSFYAITLEELEATK</sequence>
<dbReference type="Gene3D" id="2.40.100.10">
    <property type="entry name" value="Cyclophilin-like"/>
    <property type="match status" value="1"/>
</dbReference>
<evidence type="ECO:0000259" key="4">
    <source>
        <dbReference type="SMART" id="SM00796"/>
    </source>
</evidence>
<evidence type="ECO:0000256" key="3">
    <source>
        <dbReference type="ARBA" id="ARBA00022840"/>
    </source>
</evidence>
<accession>A0ABS2DFL3</accession>
<name>A0ABS2DFL3_9BACI</name>
<dbReference type="RefSeq" id="WP_204202192.1">
    <property type="nucleotide sequence ID" value="NZ_JAFELM010000016.1"/>
</dbReference>
<dbReference type="PANTHER" id="PTHR34698">
    <property type="entry name" value="5-OXOPROLINASE SUBUNIT B"/>
    <property type="match status" value="1"/>
</dbReference>
<gene>
    <name evidence="5" type="primary">pxpB</name>
    <name evidence="5" type="ORF">JR050_03850</name>
</gene>
<dbReference type="SUPFAM" id="SSF50891">
    <property type="entry name" value="Cyclophilin-like"/>
    <property type="match status" value="1"/>
</dbReference>
<dbReference type="SMART" id="SM00796">
    <property type="entry name" value="AHS1"/>
    <property type="match status" value="1"/>
</dbReference>
<dbReference type="EMBL" id="JAFELM010000016">
    <property type="protein sequence ID" value="MBM6616815.1"/>
    <property type="molecule type" value="Genomic_DNA"/>
</dbReference>
<dbReference type="Proteomes" id="UP001518925">
    <property type="component" value="Unassembled WGS sequence"/>
</dbReference>
<organism evidence="5 6">
    <name type="scientific">Bacillus suaedaesalsae</name>
    <dbReference type="NCBI Taxonomy" id="2810349"/>
    <lineage>
        <taxon>Bacteria</taxon>
        <taxon>Bacillati</taxon>
        <taxon>Bacillota</taxon>
        <taxon>Bacilli</taxon>
        <taxon>Bacillales</taxon>
        <taxon>Bacillaceae</taxon>
        <taxon>Bacillus</taxon>
    </lineage>
</organism>
<dbReference type="PANTHER" id="PTHR34698:SF2">
    <property type="entry name" value="5-OXOPROLINASE SUBUNIT B"/>
    <property type="match status" value="1"/>
</dbReference>
<evidence type="ECO:0000256" key="1">
    <source>
        <dbReference type="ARBA" id="ARBA00022741"/>
    </source>
</evidence>
<dbReference type="EC" id="3.5.2.9" evidence="5"/>
<comment type="caution">
    <text evidence="5">The sequence shown here is derived from an EMBL/GenBank/DDBJ whole genome shotgun (WGS) entry which is preliminary data.</text>
</comment>
<keyword evidence="2 5" id="KW-0378">Hydrolase</keyword>
<keyword evidence="1" id="KW-0547">Nucleotide-binding</keyword>
<evidence type="ECO:0000313" key="6">
    <source>
        <dbReference type="Proteomes" id="UP001518925"/>
    </source>
</evidence>
<dbReference type="Gene3D" id="3.30.1360.40">
    <property type="match status" value="1"/>
</dbReference>
<reference evidence="5 6" key="1">
    <citation type="submission" date="2021-02" db="EMBL/GenBank/DDBJ databases">
        <title>Bacillus sp. RD4P76, an endophyte from a halophyte.</title>
        <authorList>
            <person name="Sun J.-Q."/>
        </authorList>
    </citation>
    <scope>NUCLEOTIDE SEQUENCE [LARGE SCALE GENOMIC DNA]</scope>
    <source>
        <strain evidence="5 6">RD4P76</strain>
    </source>
</reference>
<dbReference type="Pfam" id="PF02682">
    <property type="entry name" value="CT_C_D"/>
    <property type="match status" value="1"/>
</dbReference>
<dbReference type="InterPro" id="IPR010016">
    <property type="entry name" value="PxpB"/>
</dbReference>
<proteinExistence type="predicted"/>
<evidence type="ECO:0000256" key="2">
    <source>
        <dbReference type="ARBA" id="ARBA00022801"/>
    </source>
</evidence>
<protein>
    <submittedName>
        <fullName evidence="5">5-oxoprolinase subunit PxpB</fullName>
        <ecNumber evidence="5">3.5.2.9</ecNumber>
    </submittedName>
</protein>